<feature type="domain" description="Tripartite ATP-independent periplasmic transporters DctQ component" evidence="10">
    <location>
        <begin position="48"/>
        <end position="176"/>
    </location>
</feature>
<evidence type="ECO:0000313" key="11">
    <source>
        <dbReference type="EMBL" id="MDK3020203.1"/>
    </source>
</evidence>
<comment type="caution">
    <text evidence="11">The sequence shown here is derived from an EMBL/GenBank/DDBJ whole genome shotgun (WGS) entry which is preliminary data.</text>
</comment>
<feature type="transmembrane region" description="Helical" evidence="9">
    <location>
        <begin position="36"/>
        <end position="54"/>
    </location>
</feature>
<dbReference type="PANTHER" id="PTHR35011">
    <property type="entry name" value="2,3-DIKETO-L-GULONATE TRAP TRANSPORTER SMALL PERMEASE PROTEIN YIAM"/>
    <property type="match status" value="1"/>
</dbReference>
<keyword evidence="5 9" id="KW-0812">Transmembrane</keyword>
<organism evidence="11 12">
    <name type="scientific">Pseudodonghicola flavimaris</name>
    <dbReference type="NCBI Taxonomy" id="3050036"/>
    <lineage>
        <taxon>Bacteria</taxon>
        <taxon>Pseudomonadati</taxon>
        <taxon>Pseudomonadota</taxon>
        <taxon>Alphaproteobacteria</taxon>
        <taxon>Rhodobacterales</taxon>
        <taxon>Paracoccaceae</taxon>
        <taxon>Pseudodonghicola</taxon>
    </lineage>
</organism>
<evidence type="ECO:0000256" key="2">
    <source>
        <dbReference type="ARBA" id="ARBA00022448"/>
    </source>
</evidence>
<dbReference type="Proteomes" id="UP001243757">
    <property type="component" value="Unassembled WGS sequence"/>
</dbReference>
<reference evidence="11 12" key="1">
    <citation type="submission" date="2023-05" db="EMBL/GenBank/DDBJ databases">
        <title>Pseudodonghicola sp. nov.</title>
        <authorList>
            <person name="Huang J."/>
        </authorList>
    </citation>
    <scope>NUCLEOTIDE SEQUENCE [LARGE SCALE GENOMIC DNA]</scope>
    <source>
        <strain evidence="11 12">IC7</strain>
    </source>
</reference>
<evidence type="ECO:0000256" key="7">
    <source>
        <dbReference type="ARBA" id="ARBA00023136"/>
    </source>
</evidence>
<dbReference type="InterPro" id="IPR007387">
    <property type="entry name" value="TRAP_DctQ"/>
</dbReference>
<dbReference type="EMBL" id="JASNJD010000022">
    <property type="protein sequence ID" value="MDK3020203.1"/>
    <property type="molecule type" value="Genomic_DNA"/>
</dbReference>
<evidence type="ECO:0000256" key="1">
    <source>
        <dbReference type="ARBA" id="ARBA00004429"/>
    </source>
</evidence>
<evidence type="ECO:0000256" key="9">
    <source>
        <dbReference type="RuleBase" id="RU369079"/>
    </source>
</evidence>
<keyword evidence="6 9" id="KW-1133">Transmembrane helix</keyword>
<accession>A0ABT7F6H8</accession>
<dbReference type="Pfam" id="PF04290">
    <property type="entry name" value="DctQ"/>
    <property type="match status" value="1"/>
</dbReference>
<protein>
    <recommendedName>
        <fullName evidence="9">TRAP transporter small permease protein</fullName>
    </recommendedName>
</protein>
<comment type="similarity">
    <text evidence="8 9">Belongs to the TRAP transporter small permease family.</text>
</comment>
<evidence type="ECO:0000256" key="6">
    <source>
        <dbReference type="ARBA" id="ARBA00022989"/>
    </source>
</evidence>
<evidence type="ECO:0000256" key="4">
    <source>
        <dbReference type="ARBA" id="ARBA00022519"/>
    </source>
</evidence>
<evidence type="ECO:0000256" key="3">
    <source>
        <dbReference type="ARBA" id="ARBA00022475"/>
    </source>
</evidence>
<dbReference type="PANTHER" id="PTHR35011:SF10">
    <property type="entry name" value="TRAP TRANSPORTER SMALL PERMEASE PROTEIN"/>
    <property type="match status" value="1"/>
</dbReference>
<evidence type="ECO:0000313" key="12">
    <source>
        <dbReference type="Proteomes" id="UP001243757"/>
    </source>
</evidence>
<dbReference type="InterPro" id="IPR055348">
    <property type="entry name" value="DctQ"/>
</dbReference>
<evidence type="ECO:0000259" key="10">
    <source>
        <dbReference type="Pfam" id="PF04290"/>
    </source>
</evidence>
<proteinExistence type="inferred from homology"/>
<comment type="function">
    <text evidence="9">Part of the tripartite ATP-independent periplasmic (TRAP) transport system.</text>
</comment>
<comment type="subcellular location">
    <subcellularLocation>
        <location evidence="1 9">Cell inner membrane</location>
        <topology evidence="1 9">Multi-pass membrane protein</topology>
    </subcellularLocation>
</comment>
<gene>
    <name evidence="11" type="ORF">QO033_21180</name>
</gene>
<dbReference type="RefSeq" id="WP_284482895.1">
    <property type="nucleotide sequence ID" value="NZ_JASNJD010000022.1"/>
</dbReference>
<evidence type="ECO:0000256" key="8">
    <source>
        <dbReference type="ARBA" id="ARBA00038436"/>
    </source>
</evidence>
<comment type="subunit">
    <text evidence="9">The complex comprises the extracytoplasmic solute receptor protein and the two transmembrane proteins.</text>
</comment>
<keyword evidence="3" id="KW-1003">Cell membrane</keyword>
<feature type="transmembrane region" description="Helical" evidence="9">
    <location>
        <begin position="115"/>
        <end position="135"/>
    </location>
</feature>
<feature type="transmembrane region" description="Helical" evidence="9">
    <location>
        <begin position="66"/>
        <end position="86"/>
    </location>
</feature>
<keyword evidence="12" id="KW-1185">Reference proteome</keyword>
<keyword evidence="2 9" id="KW-0813">Transport</keyword>
<keyword evidence="4 9" id="KW-0997">Cell inner membrane</keyword>
<evidence type="ECO:0000256" key="5">
    <source>
        <dbReference type="ARBA" id="ARBA00022692"/>
    </source>
</evidence>
<name>A0ABT7F6H8_9RHOB</name>
<keyword evidence="7 9" id="KW-0472">Membrane</keyword>
<feature type="transmembrane region" description="Helical" evidence="9">
    <location>
        <begin position="155"/>
        <end position="174"/>
    </location>
</feature>
<sequence>MPRAVHLKLEEKMGGVLEENRPVNALSAVLARVETLLIGISALAMAAIMLIVVLDVGMRYLLSAPLVWSYSLIGLYLVGAVFFLALSDAMHHHGHIALDVFVPLLPRPVRHLTQAAGYIAATVFVAVIAWLGYVQAQDAFLSDHRAAEIVPWPTWIAHLLLTVGMATLCLRCGYRAIFHLLSVFSPTDLVELPPPPNTDTKTGEHGE</sequence>